<evidence type="ECO:0000256" key="1">
    <source>
        <dbReference type="SAM" id="MobiDB-lite"/>
    </source>
</evidence>
<dbReference type="EMBL" id="CAGS01000214">
    <property type="protein sequence ID" value="CCF83958.1"/>
    <property type="molecule type" value="Genomic_DNA"/>
</dbReference>
<accession>I4EGZ6</accession>
<evidence type="ECO:0000313" key="2">
    <source>
        <dbReference type="EMBL" id="CCF83958.1"/>
    </source>
</evidence>
<dbReference type="AlphaFoldDB" id="I4EGZ6"/>
<organism evidence="2 3">
    <name type="scientific">Nitrolancea hollandica Lb</name>
    <dbReference type="NCBI Taxonomy" id="1129897"/>
    <lineage>
        <taxon>Bacteria</taxon>
        <taxon>Pseudomonadati</taxon>
        <taxon>Thermomicrobiota</taxon>
        <taxon>Thermomicrobia</taxon>
        <taxon>Sphaerobacterales</taxon>
        <taxon>Sphaerobacterineae</taxon>
        <taxon>Sphaerobacteraceae</taxon>
        <taxon>Nitrolancea</taxon>
    </lineage>
</organism>
<comment type="caution">
    <text evidence="2">The sequence shown here is derived from an EMBL/GenBank/DDBJ whole genome shotgun (WGS) entry which is preliminary data.</text>
</comment>
<name>I4EGZ6_9BACT</name>
<protein>
    <submittedName>
        <fullName evidence="2">Uncharacterized protein</fullName>
    </submittedName>
</protein>
<gene>
    <name evidence="2" type="ORF">NITHO_2910002</name>
</gene>
<feature type="region of interest" description="Disordered" evidence="1">
    <location>
        <begin position="43"/>
        <end position="65"/>
    </location>
</feature>
<sequence length="65" mass="7143">MLEQVLAEGYALLQRFRKVFGTQPGRPRSLAGEGPCQYAPIARRVGQRDHRGSSPRQSGADYGVV</sequence>
<evidence type="ECO:0000313" key="3">
    <source>
        <dbReference type="Proteomes" id="UP000004221"/>
    </source>
</evidence>
<keyword evidence="3" id="KW-1185">Reference proteome</keyword>
<reference evidence="2 3" key="1">
    <citation type="journal article" date="2012" name="ISME J.">
        <title>Nitrification expanded: discovery, physiology and genomics of a nitrite-oxidizing bacterium from the phylum Chloroflexi.</title>
        <authorList>
            <person name="Sorokin D.Y."/>
            <person name="Lucker S."/>
            <person name="Vejmelkova D."/>
            <person name="Kostrikina N.A."/>
            <person name="Kleerebezem R."/>
            <person name="Rijpstra W.I."/>
            <person name="Damste J.S."/>
            <person name="Le Paslier D."/>
            <person name="Muyzer G."/>
            <person name="Wagner M."/>
            <person name="van Loosdrecht M.C."/>
            <person name="Daims H."/>
        </authorList>
    </citation>
    <scope>NUCLEOTIDE SEQUENCE [LARGE SCALE GENOMIC DNA]</scope>
    <source>
        <strain evidence="3">none</strain>
    </source>
</reference>
<dbReference type="Proteomes" id="UP000004221">
    <property type="component" value="Unassembled WGS sequence"/>
</dbReference>
<proteinExistence type="predicted"/>